<dbReference type="EMBL" id="JQAR01000009">
    <property type="protein sequence ID" value="KRN30098.1"/>
    <property type="molecule type" value="Genomic_DNA"/>
</dbReference>
<feature type="binding site" evidence="14 15">
    <location>
        <position position="179"/>
    </location>
    <ligand>
        <name>a divalent metal cation</name>
        <dbReference type="ChEBI" id="CHEBI:60240"/>
    </ligand>
</feature>
<evidence type="ECO:0000256" key="16">
    <source>
        <dbReference type="RuleBase" id="RU003515"/>
    </source>
</evidence>
<dbReference type="GO" id="GO:0032299">
    <property type="term" value="C:ribonuclease H2 complex"/>
    <property type="evidence" value="ECO:0007669"/>
    <property type="project" value="TreeGrafter"/>
</dbReference>
<evidence type="ECO:0000256" key="3">
    <source>
        <dbReference type="ARBA" id="ARBA00004065"/>
    </source>
</evidence>
<comment type="caution">
    <text evidence="18">The sequence shown here is derived from an EMBL/GenBank/DDBJ whole genome shotgun (WGS) entry which is preliminary data.</text>
</comment>
<keyword evidence="13 14" id="KW-0464">Manganese</keyword>
<accession>A0A0R2FNH6</accession>
<evidence type="ECO:0000256" key="4">
    <source>
        <dbReference type="ARBA" id="ARBA00004496"/>
    </source>
</evidence>
<evidence type="ECO:0000256" key="10">
    <source>
        <dbReference type="ARBA" id="ARBA00022723"/>
    </source>
</evidence>
<dbReference type="CDD" id="cd07182">
    <property type="entry name" value="RNase_HII_bacteria_HII_like"/>
    <property type="match status" value="1"/>
</dbReference>
<dbReference type="GO" id="GO:0005737">
    <property type="term" value="C:cytoplasm"/>
    <property type="evidence" value="ECO:0007669"/>
    <property type="project" value="UniProtKB-SubCell"/>
</dbReference>
<keyword evidence="12 14" id="KW-0378">Hydrolase</keyword>
<evidence type="ECO:0000259" key="17">
    <source>
        <dbReference type="PROSITE" id="PS51975"/>
    </source>
</evidence>
<evidence type="ECO:0000256" key="13">
    <source>
        <dbReference type="ARBA" id="ARBA00023211"/>
    </source>
</evidence>
<dbReference type="GO" id="GO:0004523">
    <property type="term" value="F:RNA-DNA hybrid ribonuclease activity"/>
    <property type="evidence" value="ECO:0007669"/>
    <property type="project" value="UniProtKB-UniRule"/>
</dbReference>
<dbReference type="HAMAP" id="MF_00052_B">
    <property type="entry name" value="RNase_HII_B"/>
    <property type="match status" value="1"/>
</dbReference>
<dbReference type="GO" id="GO:0030145">
    <property type="term" value="F:manganese ion binding"/>
    <property type="evidence" value="ECO:0007669"/>
    <property type="project" value="UniProtKB-UniRule"/>
</dbReference>
<dbReference type="InterPro" id="IPR024567">
    <property type="entry name" value="RNase_HII/HIII_dom"/>
</dbReference>
<evidence type="ECO:0000256" key="14">
    <source>
        <dbReference type="HAMAP-Rule" id="MF_00052"/>
    </source>
</evidence>
<dbReference type="GO" id="GO:0003723">
    <property type="term" value="F:RNA binding"/>
    <property type="evidence" value="ECO:0007669"/>
    <property type="project" value="UniProtKB-UniRule"/>
</dbReference>
<evidence type="ECO:0000256" key="12">
    <source>
        <dbReference type="ARBA" id="ARBA00022801"/>
    </source>
</evidence>
<proteinExistence type="inferred from homology"/>
<dbReference type="InterPro" id="IPR012337">
    <property type="entry name" value="RNaseH-like_sf"/>
</dbReference>
<organism evidence="18 19">
    <name type="scientific">Liquorilactobacillus mali</name>
    <dbReference type="NCBI Taxonomy" id="1618"/>
    <lineage>
        <taxon>Bacteria</taxon>
        <taxon>Bacillati</taxon>
        <taxon>Bacillota</taxon>
        <taxon>Bacilli</taxon>
        <taxon>Lactobacillales</taxon>
        <taxon>Lactobacillaceae</taxon>
        <taxon>Liquorilactobacillus</taxon>
    </lineage>
</organism>
<dbReference type="NCBIfam" id="NF000595">
    <property type="entry name" value="PRK00015.1-3"/>
    <property type="match status" value="1"/>
</dbReference>
<evidence type="ECO:0000256" key="2">
    <source>
        <dbReference type="ARBA" id="ARBA00001946"/>
    </source>
</evidence>
<feature type="binding site" evidence="14 15">
    <location>
        <position position="88"/>
    </location>
    <ligand>
        <name>a divalent metal cation</name>
        <dbReference type="ChEBI" id="CHEBI:60240"/>
    </ligand>
</feature>
<dbReference type="SUPFAM" id="SSF53098">
    <property type="entry name" value="Ribonuclease H-like"/>
    <property type="match status" value="1"/>
</dbReference>
<dbReference type="Pfam" id="PF01351">
    <property type="entry name" value="RNase_HII"/>
    <property type="match status" value="1"/>
</dbReference>
<sequence length="264" mass="29900">MQYQKALKDMMDKRRSINEIKALINVDPNQELLQELAGDERKGVQNLLAQYRKRELKKQAAMEAFKKRFSYERAFWQEGKQLVCGIDEVGRGPLAGPVVAAAVILPHDFGLVEVNDSKQLTKKTRERLYSQIIEQALGVSVGLCDNYEIDTVNIYQAARIAMLKAVNGLSRKPQQLIIDAMDIDSSIEQLKLIKADSKSVSVAAASIVAKVWRDHLMSFYDSLYPEYDFKSNDGYGTKKHLDALNAYGITPLHRRSFEPIKSNF</sequence>
<dbReference type="STRING" id="1618.IV36_GL002350"/>
<feature type="domain" description="RNase H type-2" evidence="17">
    <location>
        <begin position="81"/>
        <end position="264"/>
    </location>
</feature>
<dbReference type="GO" id="GO:0006298">
    <property type="term" value="P:mismatch repair"/>
    <property type="evidence" value="ECO:0007669"/>
    <property type="project" value="TreeGrafter"/>
</dbReference>
<dbReference type="NCBIfam" id="NF000594">
    <property type="entry name" value="PRK00015.1-1"/>
    <property type="match status" value="1"/>
</dbReference>
<dbReference type="InterPro" id="IPR001352">
    <property type="entry name" value="RNase_HII/HIII"/>
</dbReference>
<dbReference type="PANTHER" id="PTHR10954">
    <property type="entry name" value="RIBONUCLEASE H2 SUBUNIT A"/>
    <property type="match status" value="1"/>
</dbReference>
<keyword evidence="8 14" id="KW-0963">Cytoplasm</keyword>
<evidence type="ECO:0000313" key="19">
    <source>
        <dbReference type="Proteomes" id="UP000051727"/>
    </source>
</evidence>
<evidence type="ECO:0000313" key="18">
    <source>
        <dbReference type="EMBL" id="KRN30098.1"/>
    </source>
</evidence>
<evidence type="ECO:0000256" key="8">
    <source>
        <dbReference type="ARBA" id="ARBA00022490"/>
    </source>
</evidence>
<dbReference type="AlphaFoldDB" id="A0A0R2FNH6"/>
<dbReference type="GO" id="GO:0043137">
    <property type="term" value="P:DNA replication, removal of RNA primer"/>
    <property type="evidence" value="ECO:0007669"/>
    <property type="project" value="TreeGrafter"/>
</dbReference>
<keyword evidence="9 14" id="KW-0540">Nuclease</keyword>
<evidence type="ECO:0000256" key="7">
    <source>
        <dbReference type="ARBA" id="ARBA00019179"/>
    </source>
</evidence>
<reference evidence="18 19" key="1">
    <citation type="journal article" date="2015" name="Genome Announc.">
        <title>Expanding the biotechnology potential of lactobacilli through comparative genomics of 213 strains and associated genera.</title>
        <authorList>
            <person name="Sun Z."/>
            <person name="Harris H.M."/>
            <person name="McCann A."/>
            <person name="Guo C."/>
            <person name="Argimon S."/>
            <person name="Zhang W."/>
            <person name="Yang X."/>
            <person name="Jeffery I.B."/>
            <person name="Cooney J.C."/>
            <person name="Kagawa T.F."/>
            <person name="Liu W."/>
            <person name="Song Y."/>
            <person name="Salvetti E."/>
            <person name="Wrobel A."/>
            <person name="Rasinkangas P."/>
            <person name="Parkhill J."/>
            <person name="Rea M.C."/>
            <person name="O'Sullivan O."/>
            <person name="Ritari J."/>
            <person name="Douillard F.P."/>
            <person name="Paul Ross R."/>
            <person name="Yang R."/>
            <person name="Briner A.E."/>
            <person name="Felis G.E."/>
            <person name="de Vos W.M."/>
            <person name="Barrangou R."/>
            <person name="Klaenhammer T.R."/>
            <person name="Caufield P.W."/>
            <person name="Cui Y."/>
            <person name="Zhang H."/>
            <person name="O'Toole P.W."/>
        </authorList>
    </citation>
    <scope>NUCLEOTIDE SEQUENCE [LARGE SCALE GENOMIC DNA]</scope>
    <source>
        <strain evidence="18 19">ATCC 27304</strain>
    </source>
</reference>
<protein>
    <recommendedName>
        <fullName evidence="7 14">Ribonuclease HII</fullName>
        <shortName evidence="14">RNase HII</shortName>
        <ecNumber evidence="6 14">3.1.26.4</ecNumber>
    </recommendedName>
</protein>
<comment type="cofactor">
    <cofactor evidence="2">
        <name>Mg(2+)</name>
        <dbReference type="ChEBI" id="CHEBI:18420"/>
    </cofactor>
</comment>
<evidence type="ECO:0000256" key="11">
    <source>
        <dbReference type="ARBA" id="ARBA00022759"/>
    </source>
</evidence>
<dbReference type="PANTHER" id="PTHR10954:SF18">
    <property type="entry name" value="RIBONUCLEASE HII"/>
    <property type="match status" value="1"/>
</dbReference>
<dbReference type="InterPro" id="IPR022898">
    <property type="entry name" value="RNase_HII"/>
</dbReference>
<comment type="function">
    <text evidence="3 14 16">Endonuclease that specifically degrades the RNA of RNA-DNA hybrids.</text>
</comment>
<name>A0A0R2FNH6_9LACO</name>
<comment type="subcellular location">
    <subcellularLocation>
        <location evidence="4 14">Cytoplasm</location>
    </subcellularLocation>
</comment>
<comment type="catalytic activity">
    <reaction evidence="1 14 15 16">
        <text>Endonucleolytic cleavage to 5'-phosphomonoester.</text>
        <dbReference type="EC" id="3.1.26.4"/>
    </reaction>
</comment>
<dbReference type="Proteomes" id="UP000051727">
    <property type="component" value="Unassembled WGS sequence"/>
</dbReference>
<evidence type="ECO:0000256" key="6">
    <source>
        <dbReference type="ARBA" id="ARBA00012180"/>
    </source>
</evidence>
<dbReference type="PROSITE" id="PS51975">
    <property type="entry name" value="RNASE_H_2"/>
    <property type="match status" value="1"/>
</dbReference>
<feature type="binding site" evidence="14 15">
    <location>
        <position position="87"/>
    </location>
    <ligand>
        <name>a divalent metal cation</name>
        <dbReference type="ChEBI" id="CHEBI:60240"/>
    </ligand>
</feature>
<evidence type="ECO:0000256" key="1">
    <source>
        <dbReference type="ARBA" id="ARBA00000077"/>
    </source>
</evidence>
<evidence type="ECO:0000256" key="15">
    <source>
        <dbReference type="PROSITE-ProRule" id="PRU01319"/>
    </source>
</evidence>
<dbReference type="InterPro" id="IPR036397">
    <property type="entry name" value="RNaseH_sf"/>
</dbReference>
<keyword evidence="10 14" id="KW-0479">Metal-binding</keyword>
<evidence type="ECO:0000256" key="9">
    <source>
        <dbReference type="ARBA" id="ARBA00022722"/>
    </source>
</evidence>
<dbReference type="PATRIC" id="fig|1618.3.peg.2414"/>
<dbReference type="FunFam" id="3.30.420.10:FF:000006">
    <property type="entry name" value="Ribonuclease HII"/>
    <property type="match status" value="1"/>
</dbReference>
<comment type="similarity">
    <text evidence="5 14 16">Belongs to the RNase HII family.</text>
</comment>
<evidence type="ECO:0000256" key="5">
    <source>
        <dbReference type="ARBA" id="ARBA00007383"/>
    </source>
</evidence>
<gene>
    <name evidence="14" type="primary">rnhB</name>
    <name evidence="18" type="ORF">IV36_GL002350</name>
</gene>
<comment type="cofactor">
    <cofactor evidence="14 15">
        <name>Mn(2+)</name>
        <dbReference type="ChEBI" id="CHEBI:29035"/>
    </cofactor>
    <cofactor evidence="14 15">
        <name>Mg(2+)</name>
        <dbReference type="ChEBI" id="CHEBI:18420"/>
    </cofactor>
    <text evidence="14 15">Manganese or magnesium. Binds 1 divalent metal ion per monomer in the absence of substrate. May bind a second metal ion after substrate binding.</text>
</comment>
<keyword evidence="11 14" id="KW-0255">Endonuclease</keyword>
<dbReference type="EC" id="3.1.26.4" evidence="6 14"/>
<dbReference type="Gene3D" id="3.30.420.10">
    <property type="entry name" value="Ribonuclease H-like superfamily/Ribonuclease H"/>
    <property type="match status" value="1"/>
</dbReference>